<accession>A0AAJ1Z139</accession>
<evidence type="ECO:0000313" key="1">
    <source>
        <dbReference type="EMBL" id="MDR4326418.1"/>
    </source>
</evidence>
<evidence type="ECO:0000313" key="2">
    <source>
        <dbReference type="Proteomes" id="UP001248134"/>
    </source>
</evidence>
<comment type="caution">
    <text evidence="1">The sequence shown here is derived from an EMBL/GenBank/DDBJ whole genome shotgun (WGS) entry which is preliminary data.</text>
</comment>
<gene>
    <name evidence="1" type="ORF">FOS08_10785</name>
</gene>
<dbReference type="AlphaFoldDB" id="A0AAJ1Z139"/>
<name>A0AAJ1Z139_9BACI</name>
<reference evidence="1" key="1">
    <citation type="submission" date="2019-07" db="EMBL/GenBank/DDBJ databases">
        <title>Phylogenomic Reclassification of ATCC Bacillus Strains and Various Taxa within the Genus Bacillus.</title>
        <authorList>
            <person name="Riojas M.A."/>
            <person name="Frank A.M."/>
            <person name="Fenn S.L."/>
            <person name="King S.P."/>
            <person name="Brower S.M."/>
            <person name="Hazbon M.H."/>
        </authorList>
    </citation>
    <scope>NUCLEOTIDE SEQUENCE</scope>
    <source>
        <strain evidence="1">NR-12239</strain>
    </source>
</reference>
<sequence>MLPFKIYSLLHASLFSHLFYHSCNKHLIFLKIQNKTHEQNEQNNDYAFNNVIFLIIYHTYSILYDK</sequence>
<dbReference type="EMBL" id="VLYX01000008">
    <property type="protein sequence ID" value="MDR4326418.1"/>
    <property type="molecule type" value="Genomic_DNA"/>
</dbReference>
<dbReference type="Proteomes" id="UP001248134">
    <property type="component" value="Unassembled WGS sequence"/>
</dbReference>
<protein>
    <submittedName>
        <fullName evidence="1">Uncharacterized protein</fullName>
    </submittedName>
</protein>
<proteinExistence type="predicted"/>
<organism evidence="1 2">
    <name type="scientific">Bacillus pseudomycoides</name>
    <dbReference type="NCBI Taxonomy" id="64104"/>
    <lineage>
        <taxon>Bacteria</taxon>
        <taxon>Bacillati</taxon>
        <taxon>Bacillota</taxon>
        <taxon>Bacilli</taxon>
        <taxon>Bacillales</taxon>
        <taxon>Bacillaceae</taxon>
        <taxon>Bacillus</taxon>
        <taxon>Bacillus cereus group</taxon>
    </lineage>
</organism>